<evidence type="ECO:0000313" key="3">
    <source>
        <dbReference type="Proteomes" id="UP000708576"/>
    </source>
</evidence>
<name>A0ABS5JQU1_9BACT</name>
<dbReference type="RefSeq" id="WP_212212345.1">
    <property type="nucleotide sequence ID" value="NZ_JAGUCO010000001.1"/>
</dbReference>
<accession>A0ABS5JQU1</accession>
<protein>
    <submittedName>
        <fullName evidence="2">Carboxypeptidase-like regulatory domain-containing protein</fullName>
    </submittedName>
</protein>
<gene>
    <name evidence="2" type="ORF">KEM10_01040</name>
</gene>
<organism evidence="2 3">
    <name type="scientific">Carboxylicivirga linearis</name>
    <dbReference type="NCBI Taxonomy" id="1628157"/>
    <lineage>
        <taxon>Bacteria</taxon>
        <taxon>Pseudomonadati</taxon>
        <taxon>Bacteroidota</taxon>
        <taxon>Bacteroidia</taxon>
        <taxon>Marinilabiliales</taxon>
        <taxon>Marinilabiliaceae</taxon>
        <taxon>Carboxylicivirga</taxon>
    </lineage>
</organism>
<feature type="chain" id="PRO_5045364119" evidence="1">
    <location>
        <begin position="23"/>
        <end position="261"/>
    </location>
</feature>
<keyword evidence="1" id="KW-0732">Signal</keyword>
<reference evidence="2 3" key="1">
    <citation type="journal article" date="2015" name="Int. J. Syst. Evol. Microbiol.">
        <title>Carboxylicivirga linearis sp. nov., isolated from a sea cucumber culture pond.</title>
        <authorList>
            <person name="Wang F.Q."/>
            <person name="Zhou Y.X."/>
            <person name="Lin X.Z."/>
            <person name="Chen G.J."/>
            <person name="Du Z.J."/>
        </authorList>
    </citation>
    <scope>NUCLEOTIDE SEQUENCE [LARGE SCALE GENOMIC DNA]</scope>
    <source>
        <strain evidence="2 3">FB218</strain>
    </source>
</reference>
<dbReference type="Proteomes" id="UP000708576">
    <property type="component" value="Unassembled WGS sequence"/>
</dbReference>
<keyword evidence="3" id="KW-1185">Reference proteome</keyword>
<comment type="caution">
    <text evidence="2">The sequence shown here is derived from an EMBL/GenBank/DDBJ whole genome shotgun (WGS) entry which is preliminary data.</text>
</comment>
<dbReference type="EMBL" id="JAGUCO010000001">
    <property type="protein sequence ID" value="MBS2096841.1"/>
    <property type="molecule type" value="Genomic_DNA"/>
</dbReference>
<evidence type="ECO:0000313" key="2">
    <source>
        <dbReference type="EMBL" id="MBS2096841.1"/>
    </source>
</evidence>
<sequence length="261" mass="29178">MKGKRIYIILAVCLVVISNGIAQTQTNKSILAKVLEENSNTPVPFAFIANSKTGLGKETNNDGVFRMDVSTTDTLLFRCMGYDLNSWSLTDYNLNTDTLILRVSPRTYALDEVNVVHFRSYAAFRSRVANMPLLETGEYKLPFTIDVRGALAEQKAESGTFGTSLGSIVSLVSKIKNNDQKQYANTLAKEKQCALYNKITSRDNLQYFTKLEGPKLDSFIVFLRTKHKIDPKLSEYDMLVEVGAAFDDFLALSTDTISIKH</sequence>
<dbReference type="Pfam" id="PF13715">
    <property type="entry name" value="CarbopepD_reg_2"/>
    <property type="match status" value="1"/>
</dbReference>
<feature type="signal peptide" evidence="1">
    <location>
        <begin position="1"/>
        <end position="22"/>
    </location>
</feature>
<evidence type="ECO:0000256" key="1">
    <source>
        <dbReference type="SAM" id="SignalP"/>
    </source>
</evidence>
<proteinExistence type="predicted"/>
<dbReference type="InterPro" id="IPR008969">
    <property type="entry name" value="CarboxyPept-like_regulatory"/>
</dbReference>
<dbReference type="SUPFAM" id="SSF49464">
    <property type="entry name" value="Carboxypeptidase regulatory domain-like"/>
    <property type="match status" value="1"/>
</dbReference>